<evidence type="ECO:0000313" key="1">
    <source>
        <dbReference type="EMBL" id="KAK8244512.1"/>
    </source>
</evidence>
<organism evidence="1 2">
    <name type="scientific">Phyllosticta capitalensis</name>
    <dbReference type="NCBI Taxonomy" id="121624"/>
    <lineage>
        <taxon>Eukaryota</taxon>
        <taxon>Fungi</taxon>
        <taxon>Dikarya</taxon>
        <taxon>Ascomycota</taxon>
        <taxon>Pezizomycotina</taxon>
        <taxon>Dothideomycetes</taxon>
        <taxon>Dothideomycetes incertae sedis</taxon>
        <taxon>Botryosphaeriales</taxon>
        <taxon>Phyllostictaceae</taxon>
        <taxon>Phyllosticta</taxon>
    </lineage>
</organism>
<protein>
    <submittedName>
        <fullName evidence="1">Uncharacterized protein</fullName>
    </submittedName>
</protein>
<proteinExistence type="predicted"/>
<keyword evidence="2" id="KW-1185">Reference proteome</keyword>
<sequence>MESFTQQPQQFHALKENHLHLPPITSARMLSWTYDRTSVPRHTSLITMASPTATTTTTTTAPAAPDDLQNANELVALLNSEIPAHLGIPRRCPSPDASVSLSGYRPMTAFPTTGPDLEHIMPSWLQPSIRPPPPSGEEHSVATLRRRRGFVNTSLYPAIAEALEEKHGRVMTLERVEKMVDLMQRVGMRRRPVINVMMMGTADWPAEPELENIPLFKDWLDGRMPGCPLVKDLRLERVTMVDQQPREGEDGDGKMDL</sequence>
<dbReference type="EMBL" id="JBBWRZ010000002">
    <property type="protein sequence ID" value="KAK8244512.1"/>
    <property type="molecule type" value="Genomic_DNA"/>
</dbReference>
<comment type="caution">
    <text evidence="1">The sequence shown here is derived from an EMBL/GenBank/DDBJ whole genome shotgun (WGS) entry which is preliminary data.</text>
</comment>
<name>A0ABR1Z0P2_9PEZI</name>
<dbReference type="Proteomes" id="UP001492380">
    <property type="component" value="Unassembled WGS sequence"/>
</dbReference>
<reference evidence="1 2" key="1">
    <citation type="submission" date="2024-04" db="EMBL/GenBank/DDBJ databases">
        <title>Phyllosticta paracitricarpa is synonymous to the EU quarantine fungus P. citricarpa based on phylogenomic analyses.</title>
        <authorList>
            <consortium name="Lawrence Berkeley National Laboratory"/>
            <person name="Van Ingen-Buijs V.A."/>
            <person name="Van Westerhoven A.C."/>
            <person name="Haridas S."/>
            <person name="Skiadas P."/>
            <person name="Martin F."/>
            <person name="Groenewald J.Z."/>
            <person name="Crous P.W."/>
            <person name="Seidl M.F."/>
        </authorList>
    </citation>
    <scope>NUCLEOTIDE SEQUENCE [LARGE SCALE GENOMIC DNA]</scope>
    <source>
        <strain evidence="1 2">CBS 123374</strain>
    </source>
</reference>
<gene>
    <name evidence="1" type="ORF">HDK90DRAFT_161249</name>
</gene>
<accession>A0ABR1Z0P2</accession>
<evidence type="ECO:0000313" key="2">
    <source>
        <dbReference type="Proteomes" id="UP001492380"/>
    </source>
</evidence>